<evidence type="ECO:0000256" key="1">
    <source>
        <dbReference type="ARBA" id="ARBA00009508"/>
    </source>
</evidence>
<organism evidence="3 4">
    <name type="scientific">Parasitella parasitica</name>
    <dbReference type="NCBI Taxonomy" id="35722"/>
    <lineage>
        <taxon>Eukaryota</taxon>
        <taxon>Fungi</taxon>
        <taxon>Fungi incertae sedis</taxon>
        <taxon>Mucoromycota</taxon>
        <taxon>Mucoromycotina</taxon>
        <taxon>Mucoromycetes</taxon>
        <taxon>Mucorales</taxon>
        <taxon>Mucorineae</taxon>
        <taxon>Mucoraceae</taxon>
        <taxon>Parasitella</taxon>
    </lineage>
</organism>
<accession>A0A0B7NCT5</accession>
<sequence length="92" mass="10536">MATATSSQKVLSLYRDFIRHGSKFSSYNFRDYTLRRSRDAFRANMTETSPEKIGSFIAKAEQELAVVKRQAAISQMYTTGEHLVVETPRKVK</sequence>
<reference evidence="3 4" key="1">
    <citation type="submission" date="2014-09" db="EMBL/GenBank/DDBJ databases">
        <authorList>
            <person name="Ellenberger Sabrina"/>
        </authorList>
    </citation>
    <scope>NUCLEOTIDE SEQUENCE [LARGE SCALE GENOMIC DNA]</scope>
    <source>
        <strain evidence="3 4">CBS 412.66</strain>
    </source>
</reference>
<evidence type="ECO:0000313" key="3">
    <source>
        <dbReference type="EMBL" id="CEP15276.1"/>
    </source>
</evidence>
<comment type="similarity">
    <text evidence="1">Belongs to the complex I LYR family.</text>
</comment>
<dbReference type="InterPro" id="IPR008011">
    <property type="entry name" value="Complex1_LYR_dom"/>
</dbReference>
<dbReference type="EMBL" id="LN732021">
    <property type="protein sequence ID" value="CEP15276.1"/>
    <property type="molecule type" value="Genomic_DNA"/>
</dbReference>
<dbReference type="InterPro" id="IPR045297">
    <property type="entry name" value="Complex1_LYR_LYRM4"/>
</dbReference>
<dbReference type="CDD" id="cd20264">
    <property type="entry name" value="Complex1_LYR_LYRM4"/>
    <property type="match status" value="1"/>
</dbReference>
<dbReference type="GO" id="GO:1990221">
    <property type="term" value="C:L-cysteine desulfurase complex"/>
    <property type="evidence" value="ECO:0007669"/>
    <property type="project" value="TreeGrafter"/>
</dbReference>
<dbReference type="STRING" id="35722.A0A0B7NCT5"/>
<protein>
    <recommendedName>
        <fullName evidence="2">Complex 1 LYR protein domain-containing protein</fullName>
    </recommendedName>
</protein>
<gene>
    <name evidence="3" type="primary">PARPA_09481.1 scaffold 36645</name>
</gene>
<dbReference type="GO" id="GO:0005739">
    <property type="term" value="C:mitochondrion"/>
    <property type="evidence" value="ECO:0007669"/>
    <property type="project" value="TreeGrafter"/>
</dbReference>
<feature type="domain" description="Complex 1 LYR protein" evidence="2">
    <location>
        <begin position="8"/>
        <end position="65"/>
    </location>
</feature>
<dbReference type="InterPro" id="IPR051522">
    <property type="entry name" value="ISC_assembly_LYR"/>
</dbReference>
<evidence type="ECO:0000259" key="2">
    <source>
        <dbReference type="Pfam" id="PF05347"/>
    </source>
</evidence>
<dbReference type="Proteomes" id="UP000054107">
    <property type="component" value="Unassembled WGS sequence"/>
</dbReference>
<proteinExistence type="inferred from homology"/>
<dbReference type="OrthoDB" id="275715at2759"/>
<dbReference type="Pfam" id="PF05347">
    <property type="entry name" value="Complex1_LYR"/>
    <property type="match status" value="1"/>
</dbReference>
<evidence type="ECO:0000313" key="4">
    <source>
        <dbReference type="Proteomes" id="UP000054107"/>
    </source>
</evidence>
<keyword evidence="4" id="KW-1185">Reference proteome</keyword>
<name>A0A0B7NCT5_9FUNG</name>
<dbReference type="PANTHER" id="PTHR13166:SF7">
    <property type="entry name" value="LYR MOTIF-CONTAINING PROTEIN 4"/>
    <property type="match status" value="1"/>
</dbReference>
<dbReference type="GO" id="GO:0016226">
    <property type="term" value="P:iron-sulfur cluster assembly"/>
    <property type="evidence" value="ECO:0007669"/>
    <property type="project" value="InterPro"/>
</dbReference>
<dbReference type="PANTHER" id="PTHR13166">
    <property type="entry name" value="PROTEIN C6ORF149"/>
    <property type="match status" value="1"/>
</dbReference>
<dbReference type="AlphaFoldDB" id="A0A0B7NCT5"/>